<dbReference type="InterPro" id="IPR021284">
    <property type="entry name" value="DUF2750"/>
</dbReference>
<sequence>MTVAYMVEKVFLEEIRAANQVWVAKGTCNNIYSQELNRGEISLPVWSSSERVSSFLKHALLVGTKYEPHAISLEVFTNAWLSDKMKGITELQLNQDGKSDRVLAYTTEEFISALSA</sequence>
<name>A0A831U2W6_GEOME</name>
<evidence type="ECO:0000313" key="1">
    <source>
        <dbReference type="EMBL" id="HEN43223.1"/>
    </source>
</evidence>
<protein>
    <submittedName>
        <fullName evidence="1">DUF2750 domain-containing protein</fullName>
    </submittedName>
</protein>
<proteinExistence type="predicted"/>
<accession>A0A831U2W6</accession>
<gene>
    <name evidence="1" type="ORF">ENQ87_12785</name>
</gene>
<organism evidence="1">
    <name type="scientific">Geobacter metallireducens</name>
    <dbReference type="NCBI Taxonomy" id="28232"/>
    <lineage>
        <taxon>Bacteria</taxon>
        <taxon>Pseudomonadati</taxon>
        <taxon>Thermodesulfobacteriota</taxon>
        <taxon>Desulfuromonadia</taxon>
        <taxon>Geobacterales</taxon>
        <taxon>Geobacteraceae</taxon>
        <taxon>Geobacter</taxon>
    </lineage>
</organism>
<reference evidence="1" key="1">
    <citation type="journal article" date="2020" name="mSystems">
        <title>Genome- and Community-Level Interaction Insights into Carbon Utilization and Element Cycling Functions of Hydrothermarchaeota in Hydrothermal Sediment.</title>
        <authorList>
            <person name="Zhou Z."/>
            <person name="Liu Y."/>
            <person name="Xu W."/>
            <person name="Pan J."/>
            <person name="Luo Z.H."/>
            <person name="Li M."/>
        </authorList>
    </citation>
    <scope>NUCLEOTIDE SEQUENCE [LARGE SCALE GENOMIC DNA]</scope>
    <source>
        <strain evidence="1">SpSt-349</strain>
    </source>
</reference>
<comment type="caution">
    <text evidence="1">The sequence shown here is derived from an EMBL/GenBank/DDBJ whole genome shotgun (WGS) entry which is preliminary data.</text>
</comment>
<dbReference type="AlphaFoldDB" id="A0A831U2W6"/>
<dbReference type="Pfam" id="PF11042">
    <property type="entry name" value="DUF2750"/>
    <property type="match status" value="1"/>
</dbReference>
<dbReference type="EMBL" id="DSOV01000056">
    <property type="protein sequence ID" value="HEN43223.1"/>
    <property type="molecule type" value="Genomic_DNA"/>
</dbReference>